<keyword evidence="5" id="KW-1185">Reference proteome</keyword>
<dbReference type="KEGG" id="eat:EAT1b_0041"/>
<keyword evidence="2" id="KW-0812">Transmembrane</keyword>
<feature type="transmembrane region" description="Helical" evidence="2">
    <location>
        <begin position="524"/>
        <end position="543"/>
    </location>
</feature>
<name>C4L0Q8_EXISA</name>
<dbReference type="eggNOG" id="COG5283">
    <property type="taxonomic scope" value="Bacteria"/>
</dbReference>
<keyword evidence="1" id="KW-1188">Viral release from host cell</keyword>
<dbReference type="InterPro" id="IPR010090">
    <property type="entry name" value="Phage_tape_meas"/>
</dbReference>
<feature type="transmembrane region" description="Helical" evidence="2">
    <location>
        <begin position="582"/>
        <end position="601"/>
    </location>
</feature>
<dbReference type="Pfam" id="PF10145">
    <property type="entry name" value="PhageMin_Tail"/>
    <property type="match status" value="1"/>
</dbReference>
<dbReference type="OrthoDB" id="90760at2"/>
<feature type="domain" description="Phage tail tape measure protein" evidence="3">
    <location>
        <begin position="138"/>
        <end position="334"/>
    </location>
</feature>
<feature type="transmembrane region" description="Helical" evidence="2">
    <location>
        <begin position="438"/>
        <end position="463"/>
    </location>
</feature>
<dbReference type="AlphaFoldDB" id="C4L0Q8"/>
<organism evidence="4 5">
    <name type="scientific">Exiguobacterium sp. (strain ATCC BAA-1283 / AT1b)</name>
    <dbReference type="NCBI Taxonomy" id="360911"/>
    <lineage>
        <taxon>Bacteria</taxon>
        <taxon>Bacillati</taxon>
        <taxon>Bacillota</taxon>
        <taxon>Bacilli</taxon>
        <taxon>Bacillales</taxon>
        <taxon>Bacillales Family XII. Incertae Sedis</taxon>
        <taxon>Exiguobacterium</taxon>
    </lineage>
</organism>
<dbReference type="eggNOG" id="COG5280">
    <property type="taxonomic scope" value="Bacteria"/>
</dbReference>
<keyword evidence="2" id="KW-1133">Transmembrane helix</keyword>
<reference evidence="4 5" key="1">
    <citation type="journal article" date="2011" name="J. Bacteriol.">
        <title>Complete genome sequence of the Thermophilic Bacterium Exiguobacterium sp. AT1b.</title>
        <authorList>
            <person name="Vishnivetskaya T.A."/>
            <person name="Lucas S."/>
            <person name="Copeland A."/>
            <person name="Lapidus A."/>
            <person name="Glavina Del Rio T."/>
            <person name="Dalin E."/>
            <person name="Tice H."/>
            <person name="Bruce D.C."/>
            <person name="Goodwin L.A."/>
            <person name="Pitluck S."/>
            <person name="Saunders E."/>
            <person name="Brettin T."/>
            <person name="Detter C."/>
            <person name="Han C."/>
            <person name="Larimer F."/>
            <person name="Land M.L."/>
            <person name="Hauser L.J."/>
            <person name="Kyrpides N.C."/>
            <person name="Ovchinnikova G."/>
            <person name="Kathariou S."/>
            <person name="Ramaley R.F."/>
            <person name="Rodrigues D.F."/>
            <person name="Hendrix C."/>
            <person name="Richardson P."/>
            <person name="Tiedje J.M."/>
        </authorList>
    </citation>
    <scope>NUCLEOTIDE SEQUENCE [LARGE SCALE GENOMIC DNA]</scope>
    <source>
        <strain evidence="5">ATCC BAA-1283 / AT1b</strain>
    </source>
</reference>
<keyword evidence="2" id="KW-0472">Membrane</keyword>
<gene>
    <name evidence="4" type="ordered locus">EAT1b_0041</name>
</gene>
<protein>
    <submittedName>
        <fullName evidence="4">Phage tail tape measure protein, TP901 family</fullName>
    </submittedName>
</protein>
<feature type="transmembrane region" description="Helical" evidence="2">
    <location>
        <begin position="555"/>
        <end position="576"/>
    </location>
</feature>
<dbReference type="RefSeq" id="WP_012726095.1">
    <property type="nucleotide sequence ID" value="NC_012673.1"/>
</dbReference>
<feature type="transmembrane region" description="Helical" evidence="2">
    <location>
        <begin position="475"/>
        <end position="504"/>
    </location>
</feature>
<evidence type="ECO:0000313" key="4">
    <source>
        <dbReference type="EMBL" id="ACQ68976.1"/>
    </source>
</evidence>
<sequence>MARTFTMGARINLHSNNFTGGMADAIRATNQFANKMSETDNTMGRYYDSHGRLREANGRYAKSTRDATLAGNTFSSMMRGARVGALALATGIGTVTAAAGTMAAEMDTAEGRFQAMTGMSAEASADMTELAKDVYANGWGPSITQAASDMANLQQVIGDMTDEGAKSFLTSGYILEDAFQVPVQESAKVVKTMVQNFDGLSTTDAFDIITTGFQKGGNYSEDMLDTINEYSMQFAGLGMSADQMMASLIAGSQEGAFMLDKVGDSAKEAFIRLQDGSKTSTEGFQMIGLDANQMAANIAAGGDKANSAFQATLLGLANMKDPLKREAAGVALFGTQWEDMGDKVVLAMAKGQQGLGDISGATEQAGEALTNNLGSKVLQMKNSFMVGLADIGAPIVDSLKMAADWAIANMPQILGVISKSGAAIGSMIGPAFGVLKSFIAFLVSASPYILGVGAALFTLGAYFKIMQARIQIVFWVMRAFFAILSVNPITLIAIGIGLLIGYLIKLAGGWGAVKQKIVEFLPTLRLIGTTILTSVMPIIKQFGSIFMSVVSGIKAYVLPTLNAMILGIVSGFQQLVGFVRKHWTLISTVILVAWGLIKAYVMTNLAIVKTLVVGGFKLIGAVISNTWKMVQNVIKIGWALITGIFETGLKLLQGDWSGAWDTMLGMLDTVWENIGGFFDNLKNLFFDSGKAIIETLVDGIKSVASAPVEAISGVLDTVREYLPFSDAKTGPLSQLTHNGSKIVTTMAEGIQSQRYALADAMDGVLMRTPGGGNIPVGTASPAGQAGIGGSGTKNVVIQRLFDTLQINGADGQDSKELAKEVIAQLVELLGGASEIEAAGLGDLLDG</sequence>
<dbReference type="PANTHER" id="PTHR37813">
    <property type="entry name" value="FELS-2 PROPHAGE PROTEIN"/>
    <property type="match status" value="1"/>
</dbReference>
<evidence type="ECO:0000259" key="3">
    <source>
        <dbReference type="Pfam" id="PF10145"/>
    </source>
</evidence>
<proteinExistence type="predicted"/>
<dbReference type="Proteomes" id="UP000000716">
    <property type="component" value="Chromosome"/>
</dbReference>
<dbReference type="PANTHER" id="PTHR37813:SF1">
    <property type="entry name" value="FELS-2 PROPHAGE PROTEIN"/>
    <property type="match status" value="1"/>
</dbReference>
<accession>C4L0Q8</accession>
<evidence type="ECO:0000313" key="5">
    <source>
        <dbReference type="Proteomes" id="UP000000716"/>
    </source>
</evidence>
<dbReference type="STRING" id="360911.EAT1b_0041"/>
<dbReference type="EMBL" id="CP001615">
    <property type="protein sequence ID" value="ACQ68976.1"/>
    <property type="molecule type" value="Genomic_DNA"/>
</dbReference>
<dbReference type="HOGENOM" id="CLU_358919_0_0_9"/>
<evidence type="ECO:0000256" key="2">
    <source>
        <dbReference type="SAM" id="Phobius"/>
    </source>
</evidence>
<evidence type="ECO:0000256" key="1">
    <source>
        <dbReference type="ARBA" id="ARBA00022612"/>
    </source>
</evidence>